<sequence length="279" mass="31467">MVRLATTADSTNLSENGLYRLTAISSSARALWSKRIVRGYRLPVTNLRPFSRNHSHRLQERHHSFIRVSRAVCRRLRIVLRRCASPTATSIRYVMPSYQIINAKVCEDIWMDVYYELIVGNSNIQGLVEFDISSGTESQAGQGSILRTGMIGMESGTEIRKESETMIGFVVEARSVDIKIKEFIRCPRGCSRGAAWVKLQTRVSHEPLQQYDIVCIFKTCARFARLCDVGTNSVSAVNVFVNSVTPGARSGRCELRAGRSFSESIVVFLRSALFKIWEF</sequence>
<accession>A0A4C1YBM7</accession>
<protein>
    <submittedName>
        <fullName evidence="1">Uncharacterized protein</fullName>
    </submittedName>
</protein>
<keyword evidence="2" id="KW-1185">Reference proteome</keyword>
<comment type="caution">
    <text evidence="1">The sequence shown here is derived from an EMBL/GenBank/DDBJ whole genome shotgun (WGS) entry which is preliminary data.</text>
</comment>
<proteinExistence type="predicted"/>
<evidence type="ECO:0000313" key="2">
    <source>
        <dbReference type="Proteomes" id="UP000299102"/>
    </source>
</evidence>
<evidence type="ECO:0000313" key="1">
    <source>
        <dbReference type="EMBL" id="GBP71875.1"/>
    </source>
</evidence>
<organism evidence="1 2">
    <name type="scientific">Eumeta variegata</name>
    <name type="common">Bagworm moth</name>
    <name type="synonym">Eumeta japonica</name>
    <dbReference type="NCBI Taxonomy" id="151549"/>
    <lineage>
        <taxon>Eukaryota</taxon>
        <taxon>Metazoa</taxon>
        <taxon>Ecdysozoa</taxon>
        <taxon>Arthropoda</taxon>
        <taxon>Hexapoda</taxon>
        <taxon>Insecta</taxon>
        <taxon>Pterygota</taxon>
        <taxon>Neoptera</taxon>
        <taxon>Endopterygota</taxon>
        <taxon>Lepidoptera</taxon>
        <taxon>Glossata</taxon>
        <taxon>Ditrysia</taxon>
        <taxon>Tineoidea</taxon>
        <taxon>Psychidae</taxon>
        <taxon>Oiketicinae</taxon>
        <taxon>Eumeta</taxon>
    </lineage>
</organism>
<dbReference type="AlphaFoldDB" id="A0A4C1YBM7"/>
<dbReference type="EMBL" id="BGZK01001124">
    <property type="protein sequence ID" value="GBP71875.1"/>
    <property type="molecule type" value="Genomic_DNA"/>
</dbReference>
<gene>
    <name evidence="1" type="ORF">EVAR_58932_1</name>
</gene>
<dbReference type="Proteomes" id="UP000299102">
    <property type="component" value="Unassembled WGS sequence"/>
</dbReference>
<reference evidence="1 2" key="1">
    <citation type="journal article" date="2019" name="Commun. Biol.">
        <title>The bagworm genome reveals a unique fibroin gene that provides high tensile strength.</title>
        <authorList>
            <person name="Kono N."/>
            <person name="Nakamura H."/>
            <person name="Ohtoshi R."/>
            <person name="Tomita M."/>
            <person name="Numata K."/>
            <person name="Arakawa K."/>
        </authorList>
    </citation>
    <scope>NUCLEOTIDE SEQUENCE [LARGE SCALE GENOMIC DNA]</scope>
</reference>
<name>A0A4C1YBM7_EUMVA</name>